<proteinExistence type="predicted"/>
<reference evidence="1 2" key="1">
    <citation type="submission" date="2016-03" db="EMBL/GenBank/DDBJ databases">
        <title>Genome sequence of Rhodococcus kyotonensis KB10.</title>
        <authorList>
            <person name="Jeong H."/>
            <person name="Hong C.E."/>
            <person name="Jo S.H."/>
            <person name="Park J.M."/>
        </authorList>
    </citation>
    <scope>NUCLEOTIDE SEQUENCE [LARGE SCALE GENOMIC DNA]</scope>
    <source>
        <strain evidence="1 2">KB10</strain>
    </source>
</reference>
<comment type="caution">
    <text evidence="1">The sequence shown here is derived from an EMBL/GenBank/DDBJ whole genome shotgun (WGS) entry which is preliminary data.</text>
</comment>
<evidence type="ECO:0000313" key="1">
    <source>
        <dbReference type="EMBL" id="OAK53650.1"/>
    </source>
</evidence>
<sequence length="317" mass="34448">MAEHADRIVSLVRTTLSQMLRANPGFSPTAWTPNDAHFLVDAATRIEDSDPDNGPAAASNMILTVLEFLTYLDESDGWSGSDDDFAHVMEDLTDFIDNDPDILAPEDIELPDVSEDDESAALSALPLVAGLDEIVDRVGPGLSMMDVPELATALSDSNENTELVDLTALDRWAVAFASDVLAVDGETVVPGPAVDGLRSRSLGTLRDLLTHHIRHQLTSSEDDVSMGLANTFAVQTLLAAMTDDLPLDNADEDYEGLEDEDLRTAQLIDYRVRSLQEQKVLAREDDSLEVPKALRRAVLAGVELAEPFGEDDLSKEF</sequence>
<dbReference type="Proteomes" id="UP000077519">
    <property type="component" value="Unassembled WGS sequence"/>
</dbReference>
<keyword evidence="2" id="KW-1185">Reference proteome</keyword>
<gene>
    <name evidence="1" type="ORF">A3K89_22845</name>
</gene>
<dbReference type="EMBL" id="LVHI01000017">
    <property type="protein sequence ID" value="OAK53650.1"/>
    <property type="molecule type" value="Genomic_DNA"/>
</dbReference>
<evidence type="ECO:0000313" key="2">
    <source>
        <dbReference type="Proteomes" id="UP000077519"/>
    </source>
</evidence>
<name>A0A177YE89_9NOCA</name>
<accession>A0A177YE89</accession>
<dbReference type="AlphaFoldDB" id="A0A177YE89"/>
<organism evidence="1 2">
    <name type="scientific">Rhodococcoides kyotonense</name>
    <dbReference type="NCBI Taxonomy" id="398843"/>
    <lineage>
        <taxon>Bacteria</taxon>
        <taxon>Bacillati</taxon>
        <taxon>Actinomycetota</taxon>
        <taxon>Actinomycetes</taxon>
        <taxon>Mycobacteriales</taxon>
        <taxon>Nocardiaceae</taxon>
        <taxon>Rhodococcoides</taxon>
    </lineage>
</organism>
<protein>
    <submittedName>
        <fullName evidence="1">Uncharacterized protein</fullName>
    </submittedName>
</protein>